<keyword evidence="4" id="KW-0597">Phosphoprotein</keyword>
<protein>
    <recommendedName>
        <fullName evidence="9">Transforming acidic coiled-coil-containing protein C-terminal domain-containing protein</fullName>
    </recommendedName>
</protein>
<feature type="compositionally biased region" description="Polar residues" evidence="8">
    <location>
        <begin position="81"/>
        <end position="91"/>
    </location>
</feature>
<feature type="compositionally biased region" description="Polar residues" evidence="8">
    <location>
        <begin position="151"/>
        <end position="169"/>
    </location>
</feature>
<dbReference type="InterPro" id="IPR007707">
    <property type="entry name" value="TACC_C"/>
</dbReference>
<gene>
    <name evidence="10" type="ORF">BASA50_007553</name>
</gene>
<dbReference type="Proteomes" id="UP001648503">
    <property type="component" value="Unassembled WGS sequence"/>
</dbReference>
<proteinExistence type="inferred from homology"/>
<keyword evidence="3" id="KW-0963">Cytoplasm</keyword>
<evidence type="ECO:0000313" key="11">
    <source>
        <dbReference type="Proteomes" id="UP001648503"/>
    </source>
</evidence>
<dbReference type="Gene3D" id="1.20.5.1700">
    <property type="match status" value="1"/>
</dbReference>
<feature type="compositionally biased region" description="Basic and acidic residues" evidence="8">
    <location>
        <begin position="71"/>
        <end position="80"/>
    </location>
</feature>
<feature type="region of interest" description="Disordered" evidence="8">
    <location>
        <begin position="193"/>
        <end position="215"/>
    </location>
</feature>
<feature type="region of interest" description="Disordered" evidence="8">
    <location>
        <begin position="138"/>
        <end position="169"/>
    </location>
</feature>
<dbReference type="Pfam" id="PF05010">
    <property type="entry name" value="TACC_C"/>
    <property type="match status" value="1"/>
</dbReference>
<keyword evidence="5 7" id="KW-0175">Coiled coil</keyword>
<dbReference type="PANTHER" id="PTHR13924:SF10">
    <property type="entry name" value="TRANSFORMING ACIDIC COILED-COIL PROTEIN, ISOFORM K"/>
    <property type="match status" value="1"/>
</dbReference>
<evidence type="ECO:0000256" key="1">
    <source>
        <dbReference type="ARBA" id="ARBA00004245"/>
    </source>
</evidence>
<evidence type="ECO:0000256" key="7">
    <source>
        <dbReference type="SAM" id="Coils"/>
    </source>
</evidence>
<feature type="coiled-coil region" evidence="7">
    <location>
        <begin position="606"/>
        <end position="746"/>
    </location>
</feature>
<evidence type="ECO:0000256" key="2">
    <source>
        <dbReference type="ARBA" id="ARBA00009423"/>
    </source>
</evidence>
<keyword evidence="6" id="KW-0206">Cytoskeleton</keyword>
<feature type="domain" description="Transforming acidic coiled-coil-containing protein C-terminal" evidence="9">
    <location>
        <begin position="547"/>
        <end position="751"/>
    </location>
</feature>
<dbReference type="EMBL" id="JAFCIX010000357">
    <property type="protein sequence ID" value="KAH6593345.1"/>
    <property type="molecule type" value="Genomic_DNA"/>
</dbReference>
<evidence type="ECO:0000256" key="6">
    <source>
        <dbReference type="ARBA" id="ARBA00023212"/>
    </source>
</evidence>
<evidence type="ECO:0000313" key="10">
    <source>
        <dbReference type="EMBL" id="KAH6593345.1"/>
    </source>
</evidence>
<evidence type="ECO:0000256" key="4">
    <source>
        <dbReference type="ARBA" id="ARBA00022553"/>
    </source>
</evidence>
<accession>A0ABQ8F730</accession>
<reference evidence="10 11" key="1">
    <citation type="submission" date="2021-02" db="EMBL/GenBank/DDBJ databases">
        <title>Variation within the Batrachochytrium salamandrivorans European outbreak.</title>
        <authorList>
            <person name="Kelly M."/>
            <person name="Pasmans F."/>
            <person name="Shea T.P."/>
            <person name="Munoz J.F."/>
            <person name="Carranza S."/>
            <person name="Cuomo C.A."/>
            <person name="Martel A."/>
        </authorList>
    </citation>
    <scope>NUCLEOTIDE SEQUENCE [LARGE SCALE GENOMIC DNA]</scope>
    <source>
        <strain evidence="10 11">AMFP18/2</strain>
    </source>
</reference>
<feature type="compositionally biased region" description="Polar residues" evidence="8">
    <location>
        <begin position="193"/>
        <end position="202"/>
    </location>
</feature>
<name>A0ABQ8F730_9FUNG</name>
<feature type="compositionally biased region" description="Low complexity" evidence="8">
    <location>
        <begin position="60"/>
        <end position="69"/>
    </location>
</feature>
<organism evidence="10 11">
    <name type="scientific">Batrachochytrium salamandrivorans</name>
    <dbReference type="NCBI Taxonomy" id="1357716"/>
    <lineage>
        <taxon>Eukaryota</taxon>
        <taxon>Fungi</taxon>
        <taxon>Fungi incertae sedis</taxon>
        <taxon>Chytridiomycota</taxon>
        <taxon>Chytridiomycota incertae sedis</taxon>
        <taxon>Chytridiomycetes</taxon>
        <taxon>Rhizophydiales</taxon>
        <taxon>Rhizophydiales incertae sedis</taxon>
        <taxon>Batrachochytrium</taxon>
    </lineage>
</organism>
<comment type="similarity">
    <text evidence="2">Belongs to the TACC family.</text>
</comment>
<sequence length="755" mass="83231">MGDRIEPLVTICTPLTKLDLRGWNETLSSPRKGAPPSAQPAISAGLMDFRQMAAIPSFRSSSNSSNSYSADGRENCKTDNPHTSLKASSDTVPLPASATPKTSASSWLLGSTWNVFGSSPRPQTSPAQTPIEGFLEKRSMSFSGGGGHSSPMQSQSHTEAAPSSISTLQRSVSSSKLSALAGKQSNLQSLYQTATPSYQPQSSEHKSPSIANEGTSPFIDALRRAQLEGHEPIIVASPSTHRKYTQNTPSQHHRQEQNHVFHRHSVFPSETQVAPLLKSTLDSSNSDGYRLHSSLINSSVSMNRDSFNPEKSIIGGMVYAASNSFGESIDEATVLGDDDLLSSEQAPVEMLDTSYAEDISATVKPALMSLSTSSISSLDSSASLQSPVGTSAQNRYHPLPKTLTPLKQVFSLSDEFASPPKVNLYQLGDSNKVFGERGRSISLGTPPRPESSPTTVGHPLGYPVNATITPADGHNQQYRRTPTASHIAQVSEFDPIGTIPRDWMMQFESPAQLSSRMQNSAHISATPQQSLLDYMAPVLTPASILKYSQRDLDDQCQILKKNFENEFDVAQLEIQELTLTSKNLHLENQQMKDTLTQWEQAVKLMITEKDKEKQQRNIELDALKDELDISRSERDESRKEADQMSLKYKQLRVDIADMKELDERQRETIKELENLVTAANQRFESLRSHAEAKLDEANVEIARVRSVNEKEAAAMRAKLSRVEIQMQTLERNLQTKVQENKELSKICDDLVSQME</sequence>
<comment type="caution">
    <text evidence="10">The sequence shown here is derived from an EMBL/GenBank/DDBJ whole genome shotgun (WGS) entry which is preliminary data.</text>
</comment>
<evidence type="ECO:0000256" key="3">
    <source>
        <dbReference type="ARBA" id="ARBA00022490"/>
    </source>
</evidence>
<feature type="region of interest" description="Disordered" evidence="8">
    <location>
        <begin position="440"/>
        <end position="460"/>
    </location>
</feature>
<evidence type="ECO:0000256" key="5">
    <source>
        <dbReference type="ARBA" id="ARBA00023054"/>
    </source>
</evidence>
<comment type="subcellular location">
    <subcellularLocation>
        <location evidence="1">Cytoplasm</location>
        <location evidence="1">Cytoskeleton</location>
    </subcellularLocation>
</comment>
<keyword evidence="11" id="KW-1185">Reference proteome</keyword>
<evidence type="ECO:0000256" key="8">
    <source>
        <dbReference type="SAM" id="MobiDB-lite"/>
    </source>
</evidence>
<dbReference type="InterPro" id="IPR039915">
    <property type="entry name" value="TACC"/>
</dbReference>
<dbReference type="PANTHER" id="PTHR13924">
    <property type="entry name" value="TRANSFORMING ACIDIC COILED-COIL CONTAINING PROTEIN 1/2"/>
    <property type="match status" value="1"/>
</dbReference>
<evidence type="ECO:0000259" key="9">
    <source>
        <dbReference type="Pfam" id="PF05010"/>
    </source>
</evidence>
<feature type="region of interest" description="Disordered" evidence="8">
    <location>
        <begin position="57"/>
        <end position="103"/>
    </location>
</feature>